<evidence type="ECO:0000313" key="1">
    <source>
        <dbReference type="EMBL" id="NCI50074.1"/>
    </source>
</evidence>
<organism evidence="1 2">
    <name type="scientific">Sediminibacterium roseum</name>
    <dbReference type="NCBI Taxonomy" id="1978412"/>
    <lineage>
        <taxon>Bacteria</taxon>
        <taxon>Pseudomonadati</taxon>
        <taxon>Bacteroidota</taxon>
        <taxon>Chitinophagia</taxon>
        <taxon>Chitinophagales</taxon>
        <taxon>Chitinophagaceae</taxon>
        <taxon>Sediminibacterium</taxon>
    </lineage>
</organism>
<dbReference type="PROSITE" id="PS51257">
    <property type="entry name" value="PROKAR_LIPOPROTEIN"/>
    <property type="match status" value="1"/>
</dbReference>
<proteinExistence type="predicted"/>
<sequence length="172" mass="19339">MLKVFTLFATIFIACFTQTPDLLSRQLPVVIRLNDFPEATEFELMLRENLAPKGINVITVGQMQQLFSNESQRAALRYGSQITKNTDMNAYVEKVMTSIATVAKRLTVTVVTDKNGLPDSCYFEVTKIPDPNRRKGTVPRIYIADSVVKKRDLMYLAKEIATLSTIPGDSKK</sequence>
<comment type="caution">
    <text evidence="1">The sequence shown here is derived from an EMBL/GenBank/DDBJ whole genome shotgun (WGS) entry which is preliminary data.</text>
</comment>
<reference evidence="1 2" key="1">
    <citation type="submission" date="2020-01" db="EMBL/GenBank/DDBJ databases">
        <title>Genome analysis.</title>
        <authorList>
            <person name="Wu S."/>
            <person name="Wang G."/>
        </authorList>
    </citation>
    <scope>NUCLEOTIDE SEQUENCE [LARGE SCALE GENOMIC DNA]</scope>
    <source>
        <strain evidence="1 2">SYL130</strain>
    </source>
</reference>
<dbReference type="EMBL" id="JAACJS010000012">
    <property type="protein sequence ID" value="NCI50074.1"/>
    <property type="molecule type" value="Genomic_DNA"/>
</dbReference>
<keyword evidence="2" id="KW-1185">Reference proteome</keyword>
<dbReference type="Proteomes" id="UP000753802">
    <property type="component" value="Unassembled WGS sequence"/>
</dbReference>
<protein>
    <recommendedName>
        <fullName evidence="3">Lipoprotein</fullName>
    </recommendedName>
</protein>
<evidence type="ECO:0008006" key="3">
    <source>
        <dbReference type="Google" id="ProtNLM"/>
    </source>
</evidence>
<evidence type="ECO:0000313" key="2">
    <source>
        <dbReference type="Proteomes" id="UP000753802"/>
    </source>
</evidence>
<name>A0ABW9ZV18_9BACT</name>
<gene>
    <name evidence="1" type="ORF">GWC95_09080</name>
</gene>
<accession>A0ABW9ZV18</accession>
<dbReference type="RefSeq" id="WP_161818388.1">
    <property type="nucleotide sequence ID" value="NZ_JAACJS010000012.1"/>
</dbReference>